<feature type="transmembrane region" description="Helical" evidence="5">
    <location>
        <begin position="181"/>
        <end position="200"/>
    </location>
</feature>
<evidence type="ECO:0000256" key="4">
    <source>
        <dbReference type="ARBA" id="ARBA00023136"/>
    </source>
</evidence>
<comment type="caution">
    <text evidence="6">The sequence shown here is derived from an EMBL/GenBank/DDBJ whole genome shotgun (WGS) entry which is preliminary data.</text>
</comment>
<dbReference type="InterPro" id="IPR036259">
    <property type="entry name" value="MFS_trans_sf"/>
</dbReference>
<feature type="transmembrane region" description="Helical" evidence="5">
    <location>
        <begin position="247"/>
        <end position="266"/>
    </location>
</feature>
<dbReference type="SUPFAM" id="SSF103473">
    <property type="entry name" value="MFS general substrate transporter"/>
    <property type="match status" value="2"/>
</dbReference>
<dbReference type="GO" id="GO:0016020">
    <property type="term" value="C:membrane"/>
    <property type="evidence" value="ECO:0007669"/>
    <property type="project" value="UniProtKB-SubCell"/>
</dbReference>
<evidence type="ECO:0000256" key="5">
    <source>
        <dbReference type="SAM" id="Phobius"/>
    </source>
</evidence>
<dbReference type="Gene3D" id="1.20.1250.20">
    <property type="entry name" value="MFS general substrate transporter like domains"/>
    <property type="match status" value="2"/>
</dbReference>
<keyword evidence="2 5" id="KW-0812">Transmembrane</keyword>
<reference evidence="6 7" key="1">
    <citation type="submission" date="2016-10" db="EMBL/GenBank/DDBJ databases">
        <title>Genome sequence of the ascomycete fungus Penicillium subrubescens.</title>
        <authorList>
            <person name="De Vries R.P."/>
            <person name="Peng M."/>
            <person name="Dilokpimol A."/>
            <person name="Hilden K."/>
            <person name="Makela M.R."/>
            <person name="Grigoriev I."/>
            <person name="Riley R."/>
            <person name="Granchi Z."/>
        </authorList>
    </citation>
    <scope>NUCLEOTIDE SEQUENCE [LARGE SCALE GENOMIC DNA]</scope>
    <source>
        <strain evidence="6 7">CBS 132785</strain>
    </source>
</reference>
<dbReference type="Pfam" id="PF00083">
    <property type="entry name" value="Sugar_tr"/>
    <property type="match status" value="2"/>
</dbReference>
<gene>
    <name evidence="6" type="ORF">PENSUB_8277</name>
</gene>
<evidence type="ECO:0000256" key="1">
    <source>
        <dbReference type="ARBA" id="ARBA00004141"/>
    </source>
</evidence>
<proteinExistence type="predicted"/>
<evidence type="ECO:0000256" key="2">
    <source>
        <dbReference type="ARBA" id="ARBA00022692"/>
    </source>
</evidence>
<evidence type="ECO:0000313" key="6">
    <source>
        <dbReference type="EMBL" id="OKO99624.1"/>
    </source>
</evidence>
<keyword evidence="3 5" id="KW-1133">Transmembrane helix</keyword>
<dbReference type="AlphaFoldDB" id="A0A1Q5THC4"/>
<dbReference type="GO" id="GO:0005351">
    <property type="term" value="F:carbohydrate:proton symporter activity"/>
    <property type="evidence" value="ECO:0007669"/>
    <property type="project" value="TreeGrafter"/>
</dbReference>
<comment type="subcellular location">
    <subcellularLocation>
        <location evidence="1">Membrane</location>
        <topology evidence="1">Multi-pass membrane protein</topology>
    </subcellularLocation>
</comment>
<dbReference type="InterPro" id="IPR050360">
    <property type="entry name" value="MFS_Sugar_Transporters"/>
</dbReference>
<feature type="transmembrane region" description="Helical" evidence="5">
    <location>
        <begin position="57"/>
        <end position="75"/>
    </location>
</feature>
<organism evidence="6 7">
    <name type="scientific">Penicillium subrubescens</name>
    <dbReference type="NCBI Taxonomy" id="1316194"/>
    <lineage>
        <taxon>Eukaryota</taxon>
        <taxon>Fungi</taxon>
        <taxon>Dikarya</taxon>
        <taxon>Ascomycota</taxon>
        <taxon>Pezizomycotina</taxon>
        <taxon>Eurotiomycetes</taxon>
        <taxon>Eurotiomycetidae</taxon>
        <taxon>Eurotiales</taxon>
        <taxon>Aspergillaceae</taxon>
        <taxon>Penicillium</taxon>
    </lineage>
</organism>
<dbReference type="PANTHER" id="PTHR48022">
    <property type="entry name" value="PLASTIDIC GLUCOSE TRANSPORTER 4"/>
    <property type="match status" value="1"/>
</dbReference>
<keyword evidence="7" id="KW-1185">Reference proteome</keyword>
<evidence type="ECO:0000313" key="7">
    <source>
        <dbReference type="Proteomes" id="UP000186955"/>
    </source>
</evidence>
<evidence type="ECO:0000256" key="3">
    <source>
        <dbReference type="ARBA" id="ARBA00022989"/>
    </source>
</evidence>
<feature type="transmembrane region" description="Helical" evidence="5">
    <location>
        <begin position="278"/>
        <end position="296"/>
    </location>
</feature>
<dbReference type="Proteomes" id="UP000186955">
    <property type="component" value="Unassembled WGS sequence"/>
</dbReference>
<protein>
    <submittedName>
        <fullName evidence="6">Hexose transporter HXT9</fullName>
    </submittedName>
</protein>
<accession>A0A1Q5THC4</accession>
<dbReference type="EMBL" id="MNBE01000655">
    <property type="protein sequence ID" value="OKO99624.1"/>
    <property type="molecule type" value="Genomic_DNA"/>
</dbReference>
<keyword evidence="4 5" id="KW-0472">Membrane</keyword>
<sequence length="366" mass="40850">MAFTLKMHGPTLDFKVSYFLNRPVNATASSGVVITQNFLELHDLVGPAKTKTLSTVTAIYDVGCFFGAILAFTVGERLGRKRAIMVGTTIMAVGAILQATSYSLPQMFVGRIIVGWLLAHGKEDKAVEVISCLEGKSIDDPFVIAQRNEIDFTIRYEHENSVRWRDLLKKRDHHTKTLRRLLLGAGTQFMQQFGGINIMSYYLPTVLEKSVGLKESMARLLTACNAISYLIFSGLAVLLVERMGRRGLMILSTFGQFLCFLIITILLRFAETSSNGKAWGSASVAFFFLVSLWHELGSLHSANRSLEDIDAYYHSNPSLIVTIDADAICRKRPQKYIDREDEELERTTASKGIRLVAAQHVEDNVK</sequence>
<name>A0A1Q5THC4_9EURO</name>
<dbReference type="PANTHER" id="PTHR48022:SF26">
    <property type="entry name" value="MAJOR FACILITATOR SUPERFAMILY (MFS) PROFILE DOMAIN-CONTAINING PROTEIN-RELATED"/>
    <property type="match status" value="1"/>
</dbReference>
<feature type="transmembrane region" description="Helical" evidence="5">
    <location>
        <begin position="220"/>
        <end position="240"/>
    </location>
</feature>
<dbReference type="InterPro" id="IPR005828">
    <property type="entry name" value="MFS_sugar_transport-like"/>
</dbReference>